<dbReference type="Pfam" id="PF03446">
    <property type="entry name" value="NAD_binding_2"/>
    <property type="match status" value="1"/>
</dbReference>
<evidence type="ECO:0000313" key="10">
    <source>
        <dbReference type="Proteomes" id="UP000539787"/>
    </source>
</evidence>
<dbReference type="Proteomes" id="UP000539787">
    <property type="component" value="Unassembled WGS sequence"/>
</dbReference>
<dbReference type="SUPFAM" id="SSF48179">
    <property type="entry name" value="6-phosphogluconate dehydrogenase C-terminal domain-like"/>
    <property type="match status" value="1"/>
</dbReference>
<feature type="active site" evidence="4">
    <location>
        <position position="172"/>
    </location>
</feature>
<dbReference type="GO" id="GO:0016054">
    <property type="term" value="P:organic acid catabolic process"/>
    <property type="evidence" value="ECO:0007669"/>
    <property type="project" value="UniProtKB-ARBA"/>
</dbReference>
<gene>
    <name evidence="8" type="ORF">HX900_33550</name>
    <name evidence="7" type="ORF">HX902_02580</name>
</gene>
<dbReference type="Gene3D" id="3.40.50.720">
    <property type="entry name" value="NAD(P)-binding Rossmann-like Domain"/>
    <property type="match status" value="1"/>
</dbReference>
<dbReference type="PANTHER" id="PTHR43060:SF15">
    <property type="entry name" value="3-HYDROXYISOBUTYRATE DEHYDROGENASE-LIKE 1, MITOCHONDRIAL-RELATED"/>
    <property type="match status" value="1"/>
</dbReference>
<reference evidence="9 10" key="1">
    <citation type="submission" date="2020-07" db="EMBL/GenBank/DDBJ databases">
        <authorList>
            <person name="Sun Q."/>
        </authorList>
    </citation>
    <scope>NUCLEOTIDE SEQUENCE [LARGE SCALE GENOMIC DNA]</scope>
    <source>
        <strain evidence="8 9">WYCCWR 11290</strain>
        <strain evidence="7 10">WYCCWR 11317</strain>
    </source>
</reference>
<keyword evidence="2" id="KW-0560">Oxidoreductase</keyword>
<sequence length="302" mass="31354">MKEKIGFIGLGAMGSGMAANLVNKGWPLAVMAHRKREAVERLKELGAAEAGTPKELALASDVVILCVTGSEEVQQLLSGPDGLLASGKRMLLIDCSTSNPAVTIKLAAELSQQGITLVDAPLARTPKEAAEGKLDVMAGGSADGIARARPILEAFAARIIETGPAGTGHTMKLLNNFVSMGYSAIYSEALMIAAKAGLTPHVFDSVLRGSRMDCGFYQAFFEFVLNRNENAQRFAMANALKDMSYLASLAQALQAVNPVGAAVRNSFATAVAAGRGQSFVPALSDVIAAANGVSLTEAADGK</sequence>
<evidence type="ECO:0000259" key="6">
    <source>
        <dbReference type="Pfam" id="PF14833"/>
    </source>
</evidence>
<organism evidence="8 9">
    <name type="scientific">Rhizobium changzhiense</name>
    <dbReference type="NCBI Taxonomy" id="2692317"/>
    <lineage>
        <taxon>Bacteria</taxon>
        <taxon>Pseudomonadati</taxon>
        <taxon>Pseudomonadota</taxon>
        <taxon>Alphaproteobacteria</taxon>
        <taxon>Hyphomicrobiales</taxon>
        <taxon>Rhizobiaceae</taxon>
        <taxon>Rhizobium/Agrobacterium group</taxon>
        <taxon>Rhizobium</taxon>
    </lineage>
</organism>
<dbReference type="EMBL" id="JACGBJ010000001">
    <property type="protein sequence ID" value="MBA5800517.1"/>
    <property type="molecule type" value="Genomic_DNA"/>
</dbReference>
<dbReference type="InterPro" id="IPR002204">
    <property type="entry name" value="3-OH-isobutyrate_DH-rel_CS"/>
</dbReference>
<dbReference type="InterPro" id="IPR029154">
    <property type="entry name" value="HIBADH-like_NADP-bd"/>
</dbReference>
<dbReference type="EMBL" id="JACCPJ010000015">
    <property type="protein sequence ID" value="NZD65995.1"/>
    <property type="molecule type" value="Genomic_DNA"/>
</dbReference>
<dbReference type="InterPro" id="IPR008927">
    <property type="entry name" value="6-PGluconate_DH-like_C_sf"/>
</dbReference>
<protein>
    <submittedName>
        <fullName evidence="8">NAD(P)-dependent oxidoreductase</fullName>
    </submittedName>
</protein>
<evidence type="ECO:0000256" key="3">
    <source>
        <dbReference type="ARBA" id="ARBA00023027"/>
    </source>
</evidence>
<dbReference type="Pfam" id="PF14833">
    <property type="entry name" value="NAD_binding_11"/>
    <property type="match status" value="1"/>
</dbReference>
<feature type="domain" description="3-hydroxyisobutyrate dehydrogenase-like NAD-binding" evidence="6">
    <location>
        <begin position="166"/>
        <end position="277"/>
    </location>
</feature>
<keyword evidence="10" id="KW-1185">Reference proteome</keyword>
<dbReference type="GO" id="GO:0016491">
    <property type="term" value="F:oxidoreductase activity"/>
    <property type="evidence" value="ECO:0007669"/>
    <property type="project" value="UniProtKB-KW"/>
</dbReference>
<dbReference type="RefSeq" id="WP_171603472.1">
    <property type="nucleotide sequence ID" value="NZ_JABFCQ010000003.1"/>
</dbReference>
<evidence type="ECO:0000313" key="7">
    <source>
        <dbReference type="EMBL" id="MBA5800517.1"/>
    </source>
</evidence>
<dbReference type="PIRSF" id="PIRSF000103">
    <property type="entry name" value="HIBADH"/>
    <property type="match status" value="1"/>
</dbReference>
<dbReference type="InterPro" id="IPR006115">
    <property type="entry name" value="6PGDH_NADP-bd"/>
</dbReference>
<name>A0A7Z0ZW06_9HYPH</name>
<dbReference type="AlphaFoldDB" id="A0A7Z0ZW06"/>
<dbReference type="InterPro" id="IPR015815">
    <property type="entry name" value="HIBADH-related"/>
</dbReference>
<dbReference type="InterPro" id="IPR036291">
    <property type="entry name" value="NAD(P)-bd_dom_sf"/>
</dbReference>
<evidence type="ECO:0000313" key="9">
    <source>
        <dbReference type="Proteomes" id="UP000532162"/>
    </source>
</evidence>
<comment type="caution">
    <text evidence="8">The sequence shown here is derived from an EMBL/GenBank/DDBJ whole genome shotgun (WGS) entry which is preliminary data.</text>
</comment>
<dbReference type="GO" id="GO:0051287">
    <property type="term" value="F:NAD binding"/>
    <property type="evidence" value="ECO:0007669"/>
    <property type="project" value="InterPro"/>
</dbReference>
<dbReference type="PANTHER" id="PTHR43060">
    <property type="entry name" value="3-HYDROXYISOBUTYRATE DEHYDROGENASE-LIKE 1, MITOCHONDRIAL-RELATED"/>
    <property type="match status" value="1"/>
</dbReference>
<dbReference type="SUPFAM" id="SSF51735">
    <property type="entry name" value="NAD(P)-binding Rossmann-fold domains"/>
    <property type="match status" value="1"/>
</dbReference>
<evidence type="ECO:0000256" key="4">
    <source>
        <dbReference type="PIRSR" id="PIRSR000103-1"/>
    </source>
</evidence>
<proteinExistence type="inferred from homology"/>
<evidence type="ECO:0000313" key="8">
    <source>
        <dbReference type="EMBL" id="NZD65995.1"/>
    </source>
</evidence>
<evidence type="ECO:0000256" key="1">
    <source>
        <dbReference type="ARBA" id="ARBA00009080"/>
    </source>
</evidence>
<feature type="domain" description="6-phosphogluconate dehydrogenase NADP-binding" evidence="5">
    <location>
        <begin position="4"/>
        <end position="161"/>
    </location>
</feature>
<dbReference type="InterPro" id="IPR013328">
    <property type="entry name" value="6PGD_dom2"/>
</dbReference>
<dbReference type="GO" id="GO:0050661">
    <property type="term" value="F:NADP binding"/>
    <property type="evidence" value="ECO:0007669"/>
    <property type="project" value="InterPro"/>
</dbReference>
<evidence type="ECO:0000259" key="5">
    <source>
        <dbReference type="Pfam" id="PF03446"/>
    </source>
</evidence>
<dbReference type="Gene3D" id="1.10.1040.10">
    <property type="entry name" value="N-(1-d-carboxylethyl)-l-norvaline Dehydrogenase, domain 2"/>
    <property type="match status" value="1"/>
</dbReference>
<evidence type="ECO:0000256" key="2">
    <source>
        <dbReference type="ARBA" id="ARBA00023002"/>
    </source>
</evidence>
<dbReference type="Proteomes" id="UP000532162">
    <property type="component" value="Unassembled WGS sequence"/>
</dbReference>
<comment type="similarity">
    <text evidence="1">Belongs to the HIBADH-related family.</text>
</comment>
<keyword evidence="3" id="KW-0520">NAD</keyword>
<dbReference type="PROSITE" id="PS00895">
    <property type="entry name" value="3_HYDROXYISOBUT_DH"/>
    <property type="match status" value="1"/>
</dbReference>
<accession>A0A7Z0ZW06</accession>